<feature type="non-terminal residue" evidence="1">
    <location>
        <position position="1"/>
    </location>
</feature>
<sequence length="415" mass="46314">ASYNAETYNRQLHVDEIKWIKENAKRFAQEESERLGHQVTEQEAMERLITQAAQEVDYAWFKKIGETDGQAQSFLRGATAQGDVPPYDNRGTFINSDGKRQSMFTVADKDEYYSTGKYSNALAQFDKANGHVVTNTLQPKVKYNLYTKSLSDGADAALKGTLHAFDHPEDILKPISFGIANCLKEDMCISAGKEMLSDSGKAVWQSGKDIFGAGYHLDDVNYLYGKNMANEIDAIAAVRGGTALLELTGTGKVIGSGINLIAPATKKILTNSLIHADDITSRLRDLYNREVTIYRVEGTPNQRLIINDTGDVFITGDTTLYLNFGSKKRAIEYLQQKIDQNLLNAEIKSFVIPREYRKQIQDLAVAEKDIRVKDPDRVRPVIADPTKAKHQYGLRASQIEELKYKIKQGSGKNGN</sequence>
<evidence type="ECO:0000313" key="2">
    <source>
        <dbReference type="Proteomes" id="UP000590599"/>
    </source>
</evidence>
<accession>A0A852PXM6</accession>
<proteinExistence type="predicted"/>
<dbReference type="RefSeq" id="WP_218834170.1">
    <property type="nucleotide sequence ID" value="NZ_JACBKA010000055.1"/>
</dbReference>
<dbReference type="EMBL" id="JACBKA010000055">
    <property type="protein sequence ID" value="NYA28252.1"/>
    <property type="molecule type" value="Genomic_DNA"/>
</dbReference>
<evidence type="ECO:0000313" key="1">
    <source>
        <dbReference type="EMBL" id="NYA28252.1"/>
    </source>
</evidence>
<gene>
    <name evidence="1" type="ORF">HZI69_10520</name>
</gene>
<organism evidence="1 2">
    <name type="scientific">Haemophilus haemolyticus</name>
    <dbReference type="NCBI Taxonomy" id="726"/>
    <lineage>
        <taxon>Bacteria</taxon>
        <taxon>Pseudomonadati</taxon>
        <taxon>Pseudomonadota</taxon>
        <taxon>Gammaproteobacteria</taxon>
        <taxon>Pasteurellales</taxon>
        <taxon>Pasteurellaceae</taxon>
        <taxon>Haemophilus</taxon>
    </lineage>
</organism>
<reference evidence="1 2" key="1">
    <citation type="submission" date="2020-07" db="EMBL/GenBank/DDBJ databases">
        <title>Genus Haemophilus, Bergeys manual.</title>
        <authorList>
            <person name="Noerskov-Lauritsen N."/>
        </authorList>
    </citation>
    <scope>NUCLEOTIDE SEQUENCE [LARGE SCALE GENOMIC DNA]</scope>
    <source>
        <strain evidence="1 2">CCUG30047</strain>
    </source>
</reference>
<dbReference type="Proteomes" id="UP000590599">
    <property type="component" value="Unassembled WGS sequence"/>
</dbReference>
<comment type="caution">
    <text evidence="1">The sequence shown here is derived from an EMBL/GenBank/DDBJ whole genome shotgun (WGS) entry which is preliminary data.</text>
</comment>
<dbReference type="AlphaFoldDB" id="A0A852PXM6"/>
<name>A0A852PXM6_HAEHA</name>
<protein>
    <submittedName>
        <fullName evidence="1">Uncharacterized protein</fullName>
    </submittedName>
</protein>